<organism evidence="1 2">
    <name type="scientific">Flagellimonas allohymeniacidonis</name>
    <dbReference type="NCBI Taxonomy" id="2517819"/>
    <lineage>
        <taxon>Bacteria</taxon>
        <taxon>Pseudomonadati</taxon>
        <taxon>Bacteroidota</taxon>
        <taxon>Flavobacteriia</taxon>
        <taxon>Flavobacteriales</taxon>
        <taxon>Flavobacteriaceae</taxon>
        <taxon>Flagellimonas</taxon>
    </lineage>
</organism>
<evidence type="ECO:0000313" key="1">
    <source>
        <dbReference type="EMBL" id="TAI49640.1"/>
    </source>
</evidence>
<reference evidence="1 2" key="1">
    <citation type="submission" date="2019-02" db="EMBL/GenBank/DDBJ databases">
        <title>Draft genome sequence of Muricauda sp. 176CP4-71.</title>
        <authorList>
            <person name="Park J.-S."/>
        </authorList>
    </citation>
    <scope>NUCLEOTIDE SEQUENCE [LARGE SCALE GENOMIC DNA]</scope>
    <source>
        <strain evidence="1 2">176CP4-71</strain>
    </source>
</reference>
<protein>
    <submittedName>
        <fullName evidence="1">Uncharacterized protein</fullName>
    </submittedName>
</protein>
<keyword evidence="2" id="KW-1185">Reference proteome</keyword>
<dbReference type="EMBL" id="SGIU01000001">
    <property type="protein sequence ID" value="TAI49640.1"/>
    <property type="molecule type" value="Genomic_DNA"/>
</dbReference>
<sequence>MKLTLSAGIALFLSVASLTVWEIYWRSQGRIPTIDDDKHLWAAEREKVDQLGPDDIVIVGSSRVMFDIQLDEFEELSGVRPIQLACAGSSPLPVFHDIVENTDFSGTVIVGVTPPLFFSTTFPKAPPIEWPQSRVDHHKKWTYAQRFNHWLSMPLQKNLVMVATHDEVLDDNVDLKTLLNNVEINNRTKKPRYPPFFEFGYIDDSRNVRMAPQMTSDTTAANQIKGAWEFVFSGKNPPPDKNGTTAFFAKDAEKLRERGGNAVFVRCPSTGIFHEGEKKITPRETFYDSLLTVTKFPGYHYQDYEELRNFDCPEWSHLSEPDAKKFTKALVKIMLKDKVITNLKTD</sequence>
<evidence type="ECO:0000313" key="2">
    <source>
        <dbReference type="Proteomes" id="UP000291981"/>
    </source>
</evidence>
<dbReference type="RefSeq" id="WP_130611914.1">
    <property type="nucleotide sequence ID" value="NZ_SGIU01000001.1"/>
</dbReference>
<dbReference type="AlphaFoldDB" id="A0A4V2HSZ3"/>
<dbReference type="Proteomes" id="UP000291981">
    <property type="component" value="Unassembled WGS sequence"/>
</dbReference>
<name>A0A4V2HSZ3_9FLAO</name>
<comment type="caution">
    <text evidence="1">The sequence shown here is derived from an EMBL/GenBank/DDBJ whole genome shotgun (WGS) entry which is preliminary data.</text>
</comment>
<proteinExistence type="predicted"/>
<gene>
    <name evidence="1" type="ORF">EW142_07540</name>
</gene>
<accession>A0A4V2HSZ3</accession>
<dbReference type="OrthoDB" id="581689at2"/>